<dbReference type="PANTHER" id="PTHR43620:SF44">
    <property type="entry name" value="GLYCEROPHOSPHODIESTER PHOSPHODIESTERASE GDPDL6-RELATED"/>
    <property type="match status" value="1"/>
</dbReference>
<evidence type="ECO:0000259" key="7">
    <source>
        <dbReference type="PROSITE" id="PS51704"/>
    </source>
</evidence>
<dbReference type="FunFam" id="3.20.20.190:FF:000011">
    <property type="entry name" value="Glycerophosphodiester phosphodiesterase GDPDL3"/>
    <property type="match status" value="1"/>
</dbReference>
<name>A0A835CCQ1_9FABA</name>
<dbReference type="SUPFAM" id="SSF51695">
    <property type="entry name" value="PLC-like phosphodiesterases"/>
    <property type="match status" value="2"/>
</dbReference>
<dbReference type="Pfam" id="PF03009">
    <property type="entry name" value="GDPD"/>
    <property type="match status" value="1"/>
</dbReference>
<accession>A0A835CCQ1</accession>
<evidence type="ECO:0000256" key="2">
    <source>
        <dbReference type="ARBA" id="ARBA00022729"/>
    </source>
</evidence>
<dbReference type="Proteomes" id="UP000634136">
    <property type="component" value="Unassembled WGS sequence"/>
</dbReference>
<dbReference type="GO" id="GO:0008889">
    <property type="term" value="F:glycerophosphodiester phosphodiesterase activity"/>
    <property type="evidence" value="ECO:0007669"/>
    <property type="project" value="UniProtKB-EC"/>
</dbReference>
<evidence type="ECO:0000256" key="5">
    <source>
        <dbReference type="ARBA" id="ARBA00023180"/>
    </source>
</evidence>
<keyword evidence="5" id="KW-0325">Glycoprotein</keyword>
<keyword evidence="4" id="KW-0378">Hydrolase</keyword>
<dbReference type="EMBL" id="JAAIUW010000003">
    <property type="protein sequence ID" value="KAF7838166.1"/>
    <property type="molecule type" value="Genomic_DNA"/>
</dbReference>
<reference evidence="8" key="1">
    <citation type="submission" date="2020-09" db="EMBL/GenBank/DDBJ databases">
        <title>Genome-Enabled Discovery of Anthraquinone Biosynthesis in Senna tora.</title>
        <authorList>
            <person name="Kang S.-H."/>
            <person name="Pandey R.P."/>
            <person name="Lee C.-M."/>
            <person name="Sim J.-S."/>
            <person name="Jeong J.-T."/>
            <person name="Choi B.-S."/>
            <person name="Jung M."/>
            <person name="Ginzburg D."/>
            <person name="Zhao K."/>
            <person name="Won S.Y."/>
            <person name="Oh T.-J."/>
            <person name="Yu Y."/>
            <person name="Kim N.-H."/>
            <person name="Lee O.R."/>
            <person name="Lee T.-H."/>
            <person name="Bashyal P."/>
            <person name="Kim T.-S."/>
            <person name="Lee W.-H."/>
            <person name="Kawkins C."/>
            <person name="Kim C.-K."/>
            <person name="Kim J.S."/>
            <person name="Ahn B.O."/>
            <person name="Rhee S.Y."/>
            <person name="Sohng J.K."/>
        </authorList>
    </citation>
    <scope>NUCLEOTIDE SEQUENCE</scope>
    <source>
        <tissue evidence="8">Leaf</tissue>
    </source>
</reference>
<gene>
    <name evidence="8" type="ORF">G2W53_006648</name>
</gene>
<evidence type="ECO:0000256" key="4">
    <source>
        <dbReference type="ARBA" id="ARBA00022801"/>
    </source>
</evidence>
<organism evidence="8 9">
    <name type="scientific">Senna tora</name>
    <dbReference type="NCBI Taxonomy" id="362788"/>
    <lineage>
        <taxon>Eukaryota</taxon>
        <taxon>Viridiplantae</taxon>
        <taxon>Streptophyta</taxon>
        <taxon>Embryophyta</taxon>
        <taxon>Tracheophyta</taxon>
        <taxon>Spermatophyta</taxon>
        <taxon>Magnoliopsida</taxon>
        <taxon>eudicotyledons</taxon>
        <taxon>Gunneridae</taxon>
        <taxon>Pentapetalae</taxon>
        <taxon>rosids</taxon>
        <taxon>fabids</taxon>
        <taxon>Fabales</taxon>
        <taxon>Fabaceae</taxon>
        <taxon>Caesalpinioideae</taxon>
        <taxon>Cassia clade</taxon>
        <taxon>Senna</taxon>
    </lineage>
</organism>
<evidence type="ECO:0000256" key="1">
    <source>
        <dbReference type="ARBA" id="ARBA00012247"/>
    </source>
</evidence>
<dbReference type="Gene3D" id="3.20.20.190">
    <property type="entry name" value="Phosphatidylinositol (PI) phosphodiesterase"/>
    <property type="match status" value="2"/>
</dbReference>
<feature type="domain" description="GP-PDE" evidence="7">
    <location>
        <begin position="93"/>
        <end position="391"/>
    </location>
</feature>
<dbReference type="EC" id="3.1.4.46" evidence="1"/>
<evidence type="ECO:0000256" key="6">
    <source>
        <dbReference type="ARBA" id="ARBA00047512"/>
    </source>
</evidence>
<keyword evidence="3" id="KW-0319">Glycerol metabolism</keyword>
<dbReference type="OrthoDB" id="1058301at2759"/>
<dbReference type="PANTHER" id="PTHR43620">
    <property type="entry name" value="GLYCEROPHOSPHORYL DIESTER PHOSPHODIESTERASE"/>
    <property type="match status" value="1"/>
</dbReference>
<dbReference type="GO" id="GO:0006071">
    <property type="term" value="P:glycerol metabolic process"/>
    <property type="evidence" value="ECO:0007669"/>
    <property type="project" value="UniProtKB-KW"/>
</dbReference>
<keyword evidence="9" id="KW-1185">Reference proteome</keyword>
<evidence type="ECO:0000256" key="3">
    <source>
        <dbReference type="ARBA" id="ARBA00022798"/>
    </source>
</evidence>
<evidence type="ECO:0000313" key="8">
    <source>
        <dbReference type="EMBL" id="KAF7838166.1"/>
    </source>
</evidence>
<keyword evidence="2" id="KW-0732">Signal</keyword>
<protein>
    <recommendedName>
        <fullName evidence="1">glycerophosphodiester phosphodiesterase</fullName>
        <ecNumber evidence="1">3.1.4.46</ecNumber>
    </recommendedName>
</protein>
<evidence type="ECO:0000313" key="9">
    <source>
        <dbReference type="Proteomes" id="UP000634136"/>
    </source>
</evidence>
<dbReference type="PROSITE" id="PS51704">
    <property type="entry name" value="GP_PDE"/>
    <property type="match status" value="2"/>
</dbReference>
<proteinExistence type="predicted"/>
<sequence length="806" mass="87283">MSLRGALSDGATNENDELLDAGTLEVAEVAYIGSIRQYNRIGSIRDMNKIIKGLLFISILVHLTVADLDPNHPEIPTPIVPARKWTTLSGNQPLVIGRGGLSGLFPEGSPYAIEMGKVLSLPDWVVFCNLQMTKDNGGLCLTNIKLDNETNISQFDPHGQKTYNVNGKDLTAWLSVEYSLAILQENVSLIQSIYSRPAQYDGMFGIATPESILENNLSKFWLNVQYEAFYTKLGIQVVDYVLETLRNSKVDFLSSPEISFLKTISGKVNKVTTKVIFQFLHANDVEPTTGQTYGTILNDLAAIKLFASGIIVPKEYIWPIKPDRYLGLPTTLVADAHKLGLEVYASGFANDIFSSYNYSYDPSLEYLQFINNGDSVDGFITDSPPTASEAVACLANNNKPTKGPALVISRNGASGVYPACTDLAYQQAVDDGADIIDCSVQISKDGVAFCMDTADLMEDTNAMTKFLSLTANIPEIQPKNGIFSFDLTWSEIQSLKPQIVSPYAAGNFFRNPAYKNSGKFLTLPEFLEFAKAKAPTGILINIQNAAYLASKKNIDIVRSVKTALSNASLDNNPPKQVLIQSADTAVLAKFQDNPSYKKVYFIEQKKGSAPTQTVEEIKKYAQAVNLPKTSVIRVSDFFTTSMTNIAQQMKEANLAVFIHFLKNEYGALAFDYVADPLMEIATFTQLVKADGIVTEFPATANRYMWSACSHTGPTKEGVYEFSSVTPGDLASSINPDVKPVAEAPLPSLEVQDVVQPPLPEVMAPPGAAAPGAGAADADGAASPACTNVANLSLSLVAAILVFGGVL</sequence>
<feature type="domain" description="GP-PDE" evidence="7">
    <location>
        <begin position="405"/>
        <end position="704"/>
    </location>
</feature>
<dbReference type="GO" id="GO:0006629">
    <property type="term" value="P:lipid metabolic process"/>
    <property type="evidence" value="ECO:0007669"/>
    <property type="project" value="InterPro"/>
</dbReference>
<comment type="catalytic activity">
    <reaction evidence="6">
        <text>a sn-glycero-3-phosphodiester + H2O = an alcohol + sn-glycerol 3-phosphate + H(+)</text>
        <dbReference type="Rhea" id="RHEA:12969"/>
        <dbReference type="ChEBI" id="CHEBI:15377"/>
        <dbReference type="ChEBI" id="CHEBI:15378"/>
        <dbReference type="ChEBI" id="CHEBI:30879"/>
        <dbReference type="ChEBI" id="CHEBI:57597"/>
        <dbReference type="ChEBI" id="CHEBI:83408"/>
        <dbReference type="EC" id="3.1.4.46"/>
    </reaction>
</comment>
<dbReference type="InterPro" id="IPR017946">
    <property type="entry name" value="PLC-like_Pdiesterase_TIM-brl"/>
</dbReference>
<dbReference type="AlphaFoldDB" id="A0A835CCQ1"/>
<dbReference type="InterPro" id="IPR030395">
    <property type="entry name" value="GP_PDE_dom"/>
</dbReference>
<dbReference type="CDD" id="cd08604">
    <property type="entry name" value="GDPD_SHV3_repeat_2"/>
    <property type="match status" value="1"/>
</dbReference>
<comment type="caution">
    <text evidence="8">The sequence shown here is derived from an EMBL/GenBank/DDBJ whole genome shotgun (WGS) entry which is preliminary data.</text>
</comment>